<reference evidence="1" key="1">
    <citation type="submission" date="2024-05" db="EMBL/GenBank/DDBJ databases">
        <title>Complete genome sequence of bacteriophages Merry and Sunny infecting Microbacterium sp. isolated from an alkaline commercial outdoor algal pond.</title>
        <authorList>
            <person name="Levesque A.V."/>
            <person name="Rabines A.J."/>
            <person name="Alrubaiaan E."/>
            <person name="Oliver A."/>
            <person name="Allen E.E."/>
            <person name="Hazlebeck D."/>
            <person name="Pinowska A."/>
            <person name="Traller J.C."/>
            <person name="Zeigler Allen L."/>
        </authorList>
    </citation>
    <scope>NUCLEOTIDE SEQUENCE</scope>
</reference>
<evidence type="ECO:0000313" key="1">
    <source>
        <dbReference type="EMBL" id="XBN42088.1"/>
    </source>
</evidence>
<name>A0AAU7J7P3_9VIRU</name>
<sequence>MSRTSDKVMAAPDFKQWLDHYRDLIAAALDPVPGKVFVQPGAEVAWDQEKCDGQAWSRIVTLTPVLGTRKANGVACVEWWDVTFAVGVLRCVSNVNARGKLPTAAQITEDGHEFADDLVALLTAIECDQYVRQIVTATPIGPQGNAAGSEVQFIVRVQPCCE</sequence>
<dbReference type="EMBL" id="PP763431">
    <property type="protein sequence ID" value="XBN42088.1"/>
    <property type="molecule type" value="Genomic_DNA"/>
</dbReference>
<proteinExistence type="predicted"/>
<evidence type="ECO:0008006" key="2">
    <source>
        <dbReference type="Google" id="ProtNLM"/>
    </source>
</evidence>
<protein>
    <recommendedName>
        <fullName evidence="2">Tail terminator</fullName>
    </recommendedName>
</protein>
<organism evidence="1">
    <name type="scientific">Microbacterium phage Merry</name>
    <dbReference type="NCBI Taxonomy" id="3144827"/>
    <lineage>
        <taxon>Viruses</taxon>
    </lineage>
</organism>
<accession>A0AAU7J7P3</accession>